<evidence type="ECO:0000313" key="4">
    <source>
        <dbReference type="EMBL" id="NJC26579.1"/>
    </source>
</evidence>
<keyword evidence="2" id="KW-0472">Membrane</keyword>
<dbReference type="EMBL" id="JAATJH010000003">
    <property type="protein sequence ID" value="NJC26579.1"/>
    <property type="molecule type" value="Genomic_DNA"/>
</dbReference>
<sequence>MRISVIIFLALAFFTTTPLQAQIGDPARADSVSLRGQFDEMLRVSNKFQFYKVVREPFLQAFMNNVNDSISIYTSEIEELNATIATQASKVQEQTTYISDRDRAISTLEQDNQSINLLGMQLSKETYSTVVWSTIIGLLVALVLAISRMRYASSTAKEAKVNATKLAEELELSKRRRLEIEQNLRRQLQDELNRRG</sequence>
<accession>A0ABX0XCD5</accession>
<protein>
    <submittedName>
        <fullName evidence="4">Cell division septum initiation protein DivIVA</fullName>
    </submittedName>
</protein>
<organism evidence="4 5">
    <name type="scientific">Neolewinella antarctica</name>
    <dbReference type="NCBI Taxonomy" id="442734"/>
    <lineage>
        <taxon>Bacteria</taxon>
        <taxon>Pseudomonadati</taxon>
        <taxon>Bacteroidota</taxon>
        <taxon>Saprospiria</taxon>
        <taxon>Saprospirales</taxon>
        <taxon>Lewinellaceae</taxon>
        <taxon>Neolewinella</taxon>
    </lineage>
</organism>
<dbReference type="RefSeq" id="WP_168037350.1">
    <property type="nucleotide sequence ID" value="NZ_JAATJH010000003.1"/>
</dbReference>
<keyword evidence="4" id="KW-0132">Cell division</keyword>
<feature type="chain" id="PRO_5045814194" evidence="3">
    <location>
        <begin position="22"/>
        <end position="196"/>
    </location>
</feature>
<proteinExistence type="predicted"/>
<name>A0ABX0XCD5_9BACT</name>
<reference evidence="4 5" key="1">
    <citation type="submission" date="2020-03" db="EMBL/GenBank/DDBJ databases">
        <title>Genomic Encyclopedia of Type Strains, Phase IV (KMG-IV): sequencing the most valuable type-strain genomes for metagenomic binning, comparative biology and taxonomic classification.</title>
        <authorList>
            <person name="Goeker M."/>
        </authorList>
    </citation>
    <scope>NUCLEOTIDE SEQUENCE [LARGE SCALE GENOMIC DNA]</scope>
    <source>
        <strain evidence="4 5">DSM 105096</strain>
    </source>
</reference>
<dbReference type="GO" id="GO:0051301">
    <property type="term" value="P:cell division"/>
    <property type="evidence" value="ECO:0007669"/>
    <property type="project" value="UniProtKB-KW"/>
</dbReference>
<feature type="signal peptide" evidence="3">
    <location>
        <begin position="1"/>
        <end position="21"/>
    </location>
</feature>
<dbReference type="Proteomes" id="UP000770785">
    <property type="component" value="Unassembled WGS sequence"/>
</dbReference>
<evidence type="ECO:0000256" key="2">
    <source>
        <dbReference type="SAM" id="Phobius"/>
    </source>
</evidence>
<feature type="transmembrane region" description="Helical" evidence="2">
    <location>
        <begin position="127"/>
        <end position="147"/>
    </location>
</feature>
<keyword evidence="2" id="KW-1133">Transmembrane helix</keyword>
<evidence type="ECO:0000313" key="5">
    <source>
        <dbReference type="Proteomes" id="UP000770785"/>
    </source>
</evidence>
<gene>
    <name evidence="4" type="ORF">GGR27_002089</name>
</gene>
<evidence type="ECO:0000256" key="1">
    <source>
        <dbReference type="SAM" id="Coils"/>
    </source>
</evidence>
<keyword evidence="5" id="KW-1185">Reference proteome</keyword>
<feature type="coiled-coil region" evidence="1">
    <location>
        <begin position="156"/>
        <end position="183"/>
    </location>
</feature>
<keyword evidence="3" id="KW-0732">Signal</keyword>
<comment type="caution">
    <text evidence="4">The sequence shown here is derived from an EMBL/GenBank/DDBJ whole genome shotgun (WGS) entry which is preliminary data.</text>
</comment>
<evidence type="ECO:0000256" key="3">
    <source>
        <dbReference type="SAM" id="SignalP"/>
    </source>
</evidence>
<keyword evidence="1" id="KW-0175">Coiled coil</keyword>
<keyword evidence="4" id="KW-0131">Cell cycle</keyword>
<keyword evidence="2" id="KW-0812">Transmembrane</keyword>